<comment type="caution">
    <text evidence="2">The sequence shown here is derived from an EMBL/GenBank/DDBJ whole genome shotgun (WGS) entry which is preliminary data.</text>
</comment>
<accession>A0ABU4G8K4</accession>
<feature type="transmembrane region" description="Helical" evidence="1">
    <location>
        <begin position="170"/>
        <end position="191"/>
    </location>
</feature>
<dbReference type="EMBL" id="JAUBDI010000006">
    <property type="protein sequence ID" value="MDW0113231.1"/>
    <property type="molecule type" value="Genomic_DNA"/>
</dbReference>
<feature type="transmembrane region" description="Helical" evidence="1">
    <location>
        <begin position="12"/>
        <end position="33"/>
    </location>
</feature>
<organism evidence="2 3">
    <name type="scientific">Sporosarcina saromensis</name>
    <dbReference type="NCBI Taxonomy" id="359365"/>
    <lineage>
        <taxon>Bacteria</taxon>
        <taxon>Bacillati</taxon>
        <taxon>Bacillota</taxon>
        <taxon>Bacilli</taxon>
        <taxon>Bacillales</taxon>
        <taxon>Caryophanaceae</taxon>
        <taxon>Sporosarcina</taxon>
    </lineage>
</organism>
<keyword evidence="1" id="KW-0472">Membrane</keyword>
<evidence type="ECO:0008006" key="4">
    <source>
        <dbReference type="Google" id="ProtNLM"/>
    </source>
</evidence>
<gene>
    <name evidence="2" type="ORF">QT711_08525</name>
</gene>
<feature type="transmembrane region" description="Helical" evidence="1">
    <location>
        <begin position="96"/>
        <end position="124"/>
    </location>
</feature>
<feature type="transmembrane region" description="Helical" evidence="1">
    <location>
        <begin position="53"/>
        <end position="75"/>
    </location>
</feature>
<name>A0ABU4G8K4_9BACL</name>
<evidence type="ECO:0000313" key="3">
    <source>
        <dbReference type="Proteomes" id="UP001282284"/>
    </source>
</evidence>
<keyword evidence="1" id="KW-0812">Transmembrane</keyword>
<sequence>MKQWNGLMAKEWMLWKWQIVIAIGITVIGLFAIPSIMGPLTKDDPKFVFEMTMVFGFMVILTGAIIPAITFATMFNRDMKQPDIWLHSTASAYVLIGVKCVVAACIGAIALVVPALVLAIRFAITDNLDVTFDELAFFGSWFIVLFFATSLMILATAVFFIVIDRLLKPYLKGFSIVATGILVVLAVRLFGEIKSTAFYERFIHNGNFDLLELKNSKLEINENSYIYMDLTLSIGNTLFDLLLTVLLFVVAVTLFEKKVRV</sequence>
<reference evidence="2 3" key="1">
    <citation type="submission" date="2023-06" db="EMBL/GenBank/DDBJ databases">
        <title>Sporosarcina sp. nov., isolated from Korean traditional fermented seafood 'Jeotgal'.</title>
        <authorList>
            <person name="Yang A.I."/>
            <person name="Shin N.-R."/>
        </authorList>
    </citation>
    <scope>NUCLEOTIDE SEQUENCE [LARGE SCALE GENOMIC DNA]</scope>
    <source>
        <strain evidence="2 3">KCTC13119</strain>
    </source>
</reference>
<protein>
    <recommendedName>
        <fullName evidence="4">ABC-2 type transport system permease protein</fullName>
    </recommendedName>
</protein>
<keyword evidence="3" id="KW-1185">Reference proteome</keyword>
<dbReference type="Proteomes" id="UP001282284">
    <property type="component" value="Unassembled WGS sequence"/>
</dbReference>
<keyword evidence="1" id="KW-1133">Transmembrane helix</keyword>
<dbReference type="RefSeq" id="WP_317943437.1">
    <property type="nucleotide sequence ID" value="NZ_JAUBDI010000006.1"/>
</dbReference>
<evidence type="ECO:0000313" key="2">
    <source>
        <dbReference type="EMBL" id="MDW0113231.1"/>
    </source>
</evidence>
<feature type="transmembrane region" description="Helical" evidence="1">
    <location>
        <begin position="136"/>
        <end position="163"/>
    </location>
</feature>
<proteinExistence type="predicted"/>
<evidence type="ECO:0000256" key="1">
    <source>
        <dbReference type="SAM" id="Phobius"/>
    </source>
</evidence>
<feature type="transmembrane region" description="Helical" evidence="1">
    <location>
        <begin position="237"/>
        <end position="255"/>
    </location>
</feature>